<name>A0A1B2AEW0_9SPHN</name>
<gene>
    <name evidence="1" type="ORF">A6F68_02191</name>
</gene>
<evidence type="ECO:0000313" key="2">
    <source>
        <dbReference type="Proteomes" id="UP000092932"/>
    </source>
</evidence>
<evidence type="ECO:0000313" key="1">
    <source>
        <dbReference type="EMBL" id="ANY20692.1"/>
    </source>
</evidence>
<protein>
    <submittedName>
        <fullName evidence="1">Septum formation initiator</fullName>
    </submittedName>
</protein>
<organism evidence="1 2">
    <name type="scientific">Tsuneonella dongtanensis</name>
    <dbReference type="NCBI Taxonomy" id="692370"/>
    <lineage>
        <taxon>Bacteria</taxon>
        <taxon>Pseudomonadati</taxon>
        <taxon>Pseudomonadota</taxon>
        <taxon>Alphaproteobacteria</taxon>
        <taxon>Sphingomonadales</taxon>
        <taxon>Erythrobacteraceae</taxon>
        <taxon>Tsuneonella</taxon>
    </lineage>
</organism>
<dbReference type="Proteomes" id="UP000092932">
    <property type="component" value="Chromosome"/>
</dbReference>
<keyword evidence="2" id="KW-1185">Reference proteome</keyword>
<accession>A0A1B2AEW0</accession>
<sequence>MLLVLGGLAIVGPSGLLAWGDNLRLLDQRRVQIAKLTHERNELQMQVDALNPKRADPDFVGELIRKDLNVVYPDEVVILLKPTESR</sequence>
<dbReference type="STRING" id="692370.A6F68_02191"/>
<reference evidence="1 2" key="1">
    <citation type="submission" date="2016-07" db="EMBL/GenBank/DDBJ databases">
        <title>Complete genome sequence of Altererythrobacter dongtanensis KCTC 22672, a type strain with esterase isolated from tidal flat.</title>
        <authorList>
            <person name="Cheng H."/>
            <person name="Wu Y.-H."/>
            <person name="Zhou P."/>
            <person name="Huo Y.-Y."/>
            <person name="Wang C.-S."/>
            <person name="Xu X.-W."/>
        </authorList>
    </citation>
    <scope>NUCLEOTIDE SEQUENCE [LARGE SCALE GENOMIC DNA]</scope>
    <source>
        <strain evidence="1 2">KCTC 22672</strain>
    </source>
</reference>
<dbReference type="EMBL" id="CP016591">
    <property type="protein sequence ID" value="ANY20692.1"/>
    <property type="molecule type" value="Genomic_DNA"/>
</dbReference>
<dbReference type="RefSeq" id="WP_335673613.1">
    <property type="nucleotide sequence ID" value="NZ_CP016591.1"/>
</dbReference>
<dbReference type="InterPro" id="IPR007060">
    <property type="entry name" value="FtsL/DivIC"/>
</dbReference>
<dbReference type="KEGG" id="ado:A6F68_02191"/>
<dbReference type="Pfam" id="PF04977">
    <property type="entry name" value="DivIC"/>
    <property type="match status" value="1"/>
</dbReference>
<proteinExistence type="predicted"/>
<dbReference type="AlphaFoldDB" id="A0A1B2AEW0"/>